<keyword evidence="1" id="KW-1133">Transmembrane helix</keyword>
<keyword evidence="1" id="KW-0812">Transmembrane</keyword>
<protein>
    <recommendedName>
        <fullName evidence="2">Putative Flp pilus-assembly TadG-like N-terminal domain-containing protein</fullName>
    </recommendedName>
</protein>
<evidence type="ECO:0000259" key="2">
    <source>
        <dbReference type="Pfam" id="PF13400"/>
    </source>
</evidence>
<sequence>MQKKRDYFKLKALSGRQTAGKTDSFFQLKKNRDDPRSVFQAVNRIRQCENGNVVILVAVSMVVIMIILALVIDLGLAYLSTNYQQKVADAAVYSAGRLLPIDTGDTTAINEIKDSAIHYASLNEFDALQSGDVTLGNVKNGQYTDIKVTVSKTVVMNFARVFGVDSLNISRSAVAKLSPVIRTTGVAPIGGSGCTADHYEPSCLRIVKVPIYSYGIDKKTIVVEGFAAFLLESQTNDGYITGTFLNMVSDGSPSGANVGEGSEADFGLYNLLLSE</sequence>
<proteinExistence type="predicted"/>
<dbReference type="Pfam" id="PF13400">
    <property type="entry name" value="Tad"/>
    <property type="match status" value="1"/>
</dbReference>
<dbReference type="Proteomes" id="UP000603234">
    <property type="component" value="Unassembled WGS sequence"/>
</dbReference>
<gene>
    <name evidence="3" type="ORF">GH808_07855</name>
</gene>
<keyword evidence="4" id="KW-1185">Reference proteome</keyword>
<dbReference type="EMBL" id="WJBC01000009">
    <property type="protein sequence ID" value="MBC3804343.1"/>
    <property type="molecule type" value="Genomic_DNA"/>
</dbReference>
<feature type="transmembrane region" description="Helical" evidence="1">
    <location>
        <begin position="53"/>
        <end position="79"/>
    </location>
</feature>
<evidence type="ECO:0000313" key="4">
    <source>
        <dbReference type="Proteomes" id="UP000603234"/>
    </source>
</evidence>
<comment type="caution">
    <text evidence="3">The sequence shown here is derived from an EMBL/GenBank/DDBJ whole genome shotgun (WGS) entry which is preliminary data.</text>
</comment>
<name>A0ABR6WV86_9FIRM</name>
<keyword evidence="1" id="KW-0472">Membrane</keyword>
<feature type="domain" description="Putative Flp pilus-assembly TadG-like N-terminal" evidence="2">
    <location>
        <begin position="51"/>
        <end position="96"/>
    </location>
</feature>
<evidence type="ECO:0000313" key="3">
    <source>
        <dbReference type="EMBL" id="MBC3804343.1"/>
    </source>
</evidence>
<reference evidence="3 4" key="1">
    <citation type="journal article" date="2020" name="mSystems">
        <title>Defining Genomic and Predicted Metabolic Features of the Acetobacterium Genus.</title>
        <authorList>
            <person name="Ross D.E."/>
            <person name="Marshall C.W."/>
            <person name="Gulliver D."/>
            <person name="May H.D."/>
            <person name="Norman R.S."/>
        </authorList>
    </citation>
    <scope>NUCLEOTIDE SEQUENCE [LARGE SCALE GENOMIC DNA]</scope>
    <source>
        <strain evidence="3 4">DSM 8238</strain>
    </source>
</reference>
<dbReference type="RefSeq" id="WP_186842229.1">
    <property type="nucleotide sequence ID" value="NZ_WJBC01000009.1"/>
</dbReference>
<dbReference type="InterPro" id="IPR028087">
    <property type="entry name" value="Tad_N"/>
</dbReference>
<accession>A0ABR6WV86</accession>
<evidence type="ECO:0000256" key="1">
    <source>
        <dbReference type="SAM" id="Phobius"/>
    </source>
</evidence>
<organism evidence="3 4">
    <name type="scientific">Acetobacterium fimetarium</name>
    <dbReference type="NCBI Taxonomy" id="52691"/>
    <lineage>
        <taxon>Bacteria</taxon>
        <taxon>Bacillati</taxon>
        <taxon>Bacillota</taxon>
        <taxon>Clostridia</taxon>
        <taxon>Eubacteriales</taxon>
        <taxon>Eubacteriaceae</taxon>
        <taxon>Acetobacterium</taxon>
    </lineage>
</organism>